<gene>
    <name evidence="4" type="ORF">OCK74_13570</name>
</gene>
<keyword evidence="5" id="KW-1185">Reference proteome</keyword>
<feature type="signal peptide" evidence="2">
    <location>
        <begin position="1"/>
        <end position="20"/>
    </location>
</feature>
<evidence type="ECO:0000256" key="1">
    <source>
        <dbReference type="ARBA" id="ARBA00022801"/>
    </source>
</evidence>
<protein>
    <submittedName>
        <fullName evidence="4">Sialate O-acetylesterase</fullName>
    </submittedName>
</protein>
<dbReference type="InterPro" id="IPR036514">
    <property type="entry name" value="SGNH_hydro_sf"/>
</dbReference>
<dbReference type="Gene3D" id="3.40.50.1110">
    <property type="entry name" value="SGNH hydrolase"/>
    <property type="match status" value="2"/>
</dbReference>
<organism evidence="4 5">
    <name type="scientific">Paraflavisolibacter caeni</name>
    <dbReference type="NCBI Taxonomy" id="2982496"/>
    <lineage>
        <taxon>Bacteria</taxon>
        <taxon>Pseudomonadati</taxon>
        <taxon>Bacteroidota</taxon>
        <taxon>Chitinophagia</taxon>
        <taxon>Chitinophagales</taxon>
        <taxon>Chitinophagaceae</taxon>
        <taxon>Paraflavisolibacter</taxon>
    </lineage>
</organism>
<dbReference type="PANTHER" id="PTHR22901">
    <property type="entry name" value="SIALATE O-ACETYLESTERASE"/>
    <property type="match status" value="1"/>
</dbReference>
<feature type="domain" description="Sialate O-acetylesterase" evidence="3">
    <location>
        <begin position="103"/>
        <end position="225"/>
    </location>
</feature>
<comment type="caution">
    <text evidence="4">The sequence shown here is derived from an EMBL/GenBank/DDBJ whole genome shotgun (WGS) entry which is preliminary data.</text>
</comment>
<evidence type="ECO:0000256" key="2">
    <source>
        <dbReference type="SAM" id="SignalP"/>
    </source>
</evidence>
<dbReference type="GO" id="GO:0005975">
    <property type="term" value="P:carbohydrate metabolic process"/>
    <property type="evidence" value="ECO:0007669"/>
    <property type="project" value="TreeGrafter"/>
</dbReference>
<dbReference type="InterPro" id="IPR039329">
    <property type="entry name" value="SIAE"/>
</dbReference>
<keyword evidence="2" id="KW-0732">Signal</keyword>
<dbReference type="InterPro" id="IPR013783">
    <property type="entry name" value="Ig-like_fold"/>
</dbReference>
<dbReference type="SUPFAM" id="SSF49785">
    <property type="entry name" value="Galactose-binding domain-like"/>
    <property type="match status" value="1"/>
</dbReference>
<evidence type="ECO:0000313" key="5">
    <source>
        <dbReference type="Proteomes" id="UP001155483"/>
    </source>
</evidence>
<feature type="chain" id="PRO_5040808352" evidence="2">
    <location>
        <begin position="21"/>
        <end position="653"/>
    </location>
</feature>
<dbReference type="AlphaFoldDB" id="A0A9X3BHT1"/>
<reference evidence="4" key="1">
    <citation type="submission" date="2022-09" db="EMBL/GenBank/DDBJ databases">
        <authorList>
            <person name="Yuan C."/>
            <person name="Ke Z."/>
        </authorList>
    </citation>
    <scope>NUCLEOTIDE SEQUENCE</scope>
    <source>
        <strain evidence="4">LB-8</strain>
    </source>
</reference>
<dbReference type="EMBL" id="JAOTIF010000010">
    <property type="protein sequence ID" value="MCU7550147.1"/>
    <property type="molecule type" value="Genomic_DNA"/>
</dbReference>
<dbReference type="Proteomes" id="UP001155483">
    <property type="component" value="Unassembled WGS sequence"/>
</dbReference>
<dbReference type="SUPFAM" id="SSF52266">
    <property type="entry name" value="SGNH hydrolase"/>
    <property type="match status" value="1"/>
</dbReference>
<keyword evidence="1" id="KW-0378">Hydrolase</keyword>
<evidence type="ECO:0000313" key="4">
    <source>
        <dbReference type="EMBL" id="MCU7550147.1"/>
    </source>
</evidence>
<dbReference type="GO" id="GO:0001681">
    <property type="term" value="F:sialate O-acetylesterase activity"/>
    <property type="evidence" value="ECO:0007669"/>
    <property type="project" value="InterPro"/>
</dbReference>
<dbReference type="RefSeq" id="WP_279297586.1">
    <property type="nucleotide sequence ID" value="NZ_JAOTIF010000010.1"/>
</dbReference>
<accession>A0A9X3BHT1</accession>
<dbReference type="Pfam" id="PF03629">
    <property type="entry name" value="SASA"/>
    <property type="match status" value="2"/>
</dbReference>
<dbReference type="InterPro" id="IPR008979">
    <property type="entry name" value="Galactose-bd-like_sf"/>
</dbReference>
<name>A0A9X3BHT1_9BACT</name>
<dbReference type="PANTHER" id="PTHR22901:SF0">
    <property type="entry name" value="SIALATE O-ACETYLESTERASE"/>
    <property type="match status" value="1"/>
</dbReference>
<proteinExistence type="predicted"/>
<dbReference type="Gene3D" id="2.60.40.10">
    <property type="entry name" value="Immunoglobulins"/>
    <property type="match status" value="1"/>
</dbReference>
<sequence length="653" mass="73255">MRIRTVVLSGLLFHAMISTAQVKLPQLVRDSMVLQRESKVKIWGWASKGEKVTIRFNGKQFRTTTGSDGKWSILLPPMKAGGPYQMDISSSNHLTLKDILIGDVWLCAGQSNMVHQMELHKERYAADIASANYPQIRHFWIPTLTDLQGPKEDLPTGFWKWANPEDVRQFSAVAYFFARSIYEKYKVPIGLINTSVGGTPIEAWTSEEGLKEFPEVVQTIQKNKDTAYTNSMARAVAAYNYTSSKRKEADKGLTGPKPWFDASYVPKDWRRINIPGYWEDQGIKDLNGVVWYRREIEVPPSMTGVPAKVCLGRIVDADYLYVNGKLVGNTTYQYPQRRYLLPAGVLKPGKNIFTIRVINQSGKGGFVPDKPYCLVAGRDTLDLKGYWEYKVGDVFIPQNNVVTGLSVQNQPTALFNAMVAPVVGYNIKGMLWYQGESNAGKPEEYAKLLPALIRDWRQKWNQGDLPFLYVQLPNFMEVAYSPTESNWALMREAQLKALSVPNTAMAVAIDLGEWNDIHPDNKKDVGLRLALSAQKLAYGGKDIVASGPLYQSSKVEEGKIVITFNNAGSGLISNDGEELSEFAIAGTDGKFVWAKAKIEGYKVIVWNESIPDPKYVRYAWADNPDHPNLYNKEGLPASPFRTDVTDKYTAISK</sequence>
<evidence type="ECO:0000259" key="3">
    <source>
        <dbReference type="Pfam" id="PF03629"/>
    </source>
</evidence>
<reference evidence="4" key="2">
    <citation type="submission" date="2023-04" db="EMBL/GenBank/DDBJ databases">
        <title>Paracnuella aquatica gen. nov., sp. nov., a member of the family Chitinophagaceae isolated from a hot spring.</title>
        <authorList>
            <person name="Wang C."/>
        </authorList>
    </citation>
    <scope>NUCLEOTIDE SEQUENCE</scope>
    <source>
        <strain evidence="4">LB-8</strain>
    </source>
</reference>
<feature type="domain" description="Sialate O-acetylesterase" evidence="3">
    <location>
        <begin position="417"/>
        <end position="528"/>
    </location>
</feature>
<dbReference type="InterPro" id="IPR005181">
    <property type="entry name" value="SASA"/>
</dbReference>